<feature type="transmembrane region" description="Helical" evidence="9">
    <location>
        <begin position="26"/>
        <end position="44"/>
    </location>
</feature>
<comment type="subcellular location">
    <subcellularLocation>
        <location evidence="1">Cell membrane</location>
        <topology evidence="1">Multi-pass membrane protein</topology>
    </subcellularLocation>
</comment>
<dbReference type="OrthoDB" id="5957871at2759"/>
<evidence type="ECO:0000313" key="12">
    <source>
        <dbReference type="Proteomes" id="UP000316759"/>
    </source>
</evidence>
<dbReference type="PANTHER" id="PTHR24248">
    <property type="entry name" value="ADRENERGIC RECEPTOR-RELATED G-PROTEIN COUPLED RECEPTOR"/>
    <property type="match status" value="1"/>
</dbReference>
<dbReference type="InterPro" id="IPR000276">
    <property type="entry name" value="GPCR_Rhodpsn"/>
</dbReference>
<gene>
    <name evidence="11" type="ORF">FGIG_09235</name>
</gene>
<dbReference type="PRINTS" id="PR00237">
    <property type="entry name" value="GPCRRHODOPSN"/>
</dbReference>
<evidence type="ECO:0000256" key="1">
    <source>
        <dbReference type="ARBA" id="ARBA00004651"/>
    </source>
</evidence>
<evidence type="ECO:0000256" key="4">
    <source>
        <dbReference type="ARBA" id="ARBA00022989"/>
    </source>
</evidence>
<evidence type="ECO:0000259" key="10">
    <source>
        <dbReference type="PROSITE" id="PS50262"/>
    </source>
</evidence>
<dbReference type="Pfam" id="PF00001">
    <property type="entry name" value="7tm_1"/>
    <property type="match status" value="1"/>
</dbReference>
<name>A0A504YZN6_FASGI</name>
<feature type="transmembrane region" description="Helical" evidence="9">
    <location>
        <begin position="317"/>
        <end position="337"/>
    </location>
</feature>
<evidence type="ECO:0000256" key="5">
    <source>
        <dbReference type="ARBA" id="ARBA00023040"/>
    </source>
</evidence>
<dbReference type="STRING" id="46835.A0A504YZN6"/>
<keyword evidence="8" id="KW-0807">Transducer</keyword>
<keyword evidence="4 9" id="KW-1133">Transmembrane helix</keyword>
<feature type="domain" description="G-protein coupled receptors family 1 profile" evidence="10">
    <location>
        <begin position="1"/>
        <end position="370"/>
    </location>
</feature>
<evidence type="ECO:0000256" key="8">
    <source>
        <dbReference type="ARBA" id="ARBA00023224"/>
    </source>
</evidence>
<dbReference type="SUPFAM" id="SSF81321">
    <property type="entry name" value="Family A G protein-coupled receptor-like"/>
    <property type="match status" value="1"/>
</dbReference>
<dbReference type="Gene3D" id="1.20.1070.10">
    <property type="entry name" value="Rhodopsin 7-helix transmembrane proteins"/>
    <property type="match status" value="1"/>
</dbReference>
<sequence>MANHTRFQCSFNNEIGYVIYSSLGSFYLPASLLVIIYVKLFHLIRSRLKVSRTSALYFAARSRLVPGVASYSSVPSCSVNRAEVICTGSVTPQPHCAHNPEKEQNDICEIDRLSYANSFLGESERVSLFGNNPFLTGPCDSSTSGPCVGNQSVTLNCQNSVHRDHQISRSLKDYRTLASPVNLRVSLYRKSTASYSTRSFVHESREFDLYDKVRTHCSPTQRSQENFSLHTVDCSAKSNLTQERLTPKLTNKIANILSKKELKLALVKVIRRNSSVKMEEKTVHQLTTPTGLTSIEMAAQLRQQVSMNHERRAVRTLLIIVGTFVLCWLPFFIMYLLTALCHEYCPLDWTIQQGITWLGYANSAMNPIIYTVFNTDFQTALRHLFHCNS</sequence>
<keyword evidence="6 9" id="KW-0472">Membrane</keyword>
<reference evidence="11 12" key="1">
    <citation type="submission" date="2019-04" db="EMBL/GenBank/DDBJ databases">
        <title>Annotation for the trematode Fasciola gigantica.</title>
        <authorList>
            <person name="Choi Y.-J."/>
        </authorList>
    </citation>
    <scope>NUCLEOTIDE SEQUENCE [LARGE SCALE GENOMIC DNA]</scope>
    <source>
        <strain evidence="11">Uganda_cow_1</strain>
    </source>
</reference>
<evidence type="ECO:0000256" key="9">
    <source>
        <dbReference type="SAM" id="Phobius"/>
    </source>
</evidence>
<dbReference type="AlphaFoldDB" id="A0A504YZN6"/>
<dbReference type="PROSITE" id="PS50262">
    <property type="entry name" value="G_PROTEIN_RECEP_F1_2"/>
    <property type="match status" value="1"/>
</dbReference>
<evidence type="ECO:0000256" key="2">
    <source>
        <dbReference type="ARBA" id="ARBA00022475"/>
    </source>
</evidence>
<dbReference type="PANTHER" id="PTHR24248:SF151">
    <property type="entry name" value="TYRAMINE RECEPTOR TYRA-2"/>
    <property type="match status" value="1"/>
</dbReference>
<organism evidence="11 12">
    <name type="scientific">Fasciola gigantica</name>
    <name type="common">Giant liver fluke</name>
    <dbReference type="NCBI Taxonomy" id="46835"/>
    <lineage>
        <taxon>Eukaryota</taxon>
        <taxon>Metazoa</taxon>
        <taxon>Spiralia</taxon>
        <taxon>Lophotrochozoa</taxon>
        <taxon>Platyhelminthes</taxon>
        <taxon>Trematoda</taxon>
        <taxon>Digenea</taxon>
        <taxon>Plagiorchiida</taxon>
        <taxon>Echinostomata</taxon>
        <taxon>Echinostomatoidea</taxon>
        <taxon>Fasciolidae</taxon>
        <taxon>Fasciola</taxon>
    </lineage>
</organism>
<evidence type="ECO:0000313" key="11">
    <source>
        <dbReference type="EMBL" id="TPP66904.1"/>
    </source>
</evidence>
<keyword evidence="3 9" id="KW-0812">Transmembrane</keyword>
<keyword evidence="7" id="KW-0675">Receptor</keyword>
<keyword evidence="12" id="KW-1185">Reference proteome</keyword>
<dbReference type="GO" id="GO:0004930">
    <property type="term" value="F:G protein-coupled receptor activity"/>
    <property type="evidence" value="ECO:0007669"/>
    <property type="project" value="UniProtKB-KW"/>
</dbReference>
<evidence type="ECO:0000256" key="3">
    <source>
        <dbReference type="ARBA" id="ARBA00022692"/>
    </source>
</evidence>
<dbReference type="Proteomes" id="UP000316759">
    <property type="component" value="Unassembled WGS sequence"/>
</dbReference>
<dbReference type="GO" id="GO:0005886">
    <property type="term" value="C:plasma membrane"/>
    <property type="evidence" value="ECO:0007669"/>
    <property type="project" value="UniProtKB-SubCell"/>
</dbReference>
<evidence type="ECO:0000256" key="7">
    <source>
        <dbReference type="ARBA" id="ARBA00023170"/>
    </source>
</evidence>
<protein>
    <recommendedName>
        <fullName evidence="10">G-protein coupled receptors family 1 profile domain-containing protein</fullName>
    </recommendedName>
</protein>
<dbReference type="InterPro" id="IPR017452">
    <property type="entry name" value="GPCR_Rhodpsn_7TM"/>
</dbReference>
<dbReference type="EMBL" id="SUNJ01001294">
    <property type="protein sequence ID" value="TPP66904.1"/>
    <property type="molecule type" value="Genomic_DNA"/>
</dbReference>
<keyword evidence="2" id="KW-1003">Cell membrane</keyword>
<proteinExistence type="predicted"/>
<accession>A0A504YZN6</accession>
<keyword evidence="5" id="KW-0297">G-protein coupled receptor</keyword>
<evidence type="ECO:0000256" key="6">
    <source>
        <dbReference type="ARBA" id="ARBA00023136"/>
    </source>
</evidence>
<comment type="caution">
    <text evidence="11">The sequence shown here is derived from an EMBL/GenBank/DDBJ whole genome shotgun (WGS) entry which is preliminary data.</text>
</comment>